<dbReference type="Pfam" id="PF20414">
    <property type="entry name" value="DUF6698"/>
    <property type="match status" value="1"/>
</dbReference>
<feature type="non-terminal residue" evidence="2">
    <location>
        <position position="1"/>
    </location>
</feature>
<feature type="compositionally biased region" description="Low complexity" evidence="1">
    <location>
        <begin position="281"/>
        <end position="294"/>
    </location>
</feature>
<proteinExistence type="predicted"/>
<accession>A0A0C9YI20</accession>
<sequence>FVQAMQSGQSNILYKLQDNIEVIFSLPKAYFILNFAQLTITEVIKMLGVKDVGMPSQKFTMWFPFLFKNMKVDMRKPFTNWEPLGLILKMVLWGKVSLAEGFVWCGGPKMNGCKWQVSAVTPGAIAWAVTICMFMLSPDSEFPSNSVGQLSKINYYEVFHGYKCVLIMKWADPHIQKIVSEVNSFIFGKSGTTSAKSGSTGPMEDLAAEIDAAMATMDAAALALEDNVDDFINETGPAAASSSGGTQLAPAVIEEHDSSGLEATAAPMLSDEVAAVINPASKTNSRKTSTVSKSTRGRKSTKSKHH</sequence>
<dbReference type="HOGENOM" id="CLU_085814_0_0_1"/>
<evidence type="ECO:0000256" key="1">
    <source>
        <dbReference type="SAM" id="MobiDB-lite"/>
    </source>
</evidence>
<feature type="region of interest" description="Disordered" evidence="1">
    <location>
        <begin position="275"/>
        <end position="306"/>
    </location>
</feature>
<organism evidence="2 3">
    <name type="scientific">Pisolithus microcarpus 441</name>
    <dbReference type="NCBI Taxonomy" id="765257"/>
    <lineage>
        <taxon>Eukaryota</taxon>
        <taxon>Fungi</taxon>
        <taxon>Dikarya</taxon>
        <taxon>Basidiomycota</taxon>
        <taxon>Agaricomycotina</taxon>
        <taxon>Agaricomycetes</taxon>
        <taxon>Agaricomycetidae</taxon>
        <taxon>Boletales</taxon>
        <taxon>Sclerodermatineae</taxon>
        <taxon>Pisolithaceae</taxon>
        <taxon>Pisolithus</taxon>
    </lineage>
</organism>
<dbReference type="EMBL" id="KN833860">
    <property type="protein sequence ID" value="KIK16341.1"/>
    <property type="molecule type" value="Genomic_DNA"/>
</dbReference>
<feature type="compositionally biased region" description="Basic residues" evidence="1">
    <location>
        <begin position="295"/>
        <end position="306"/>
    </location>
</feature>
<gene>
    <name evidence="2" type="ORF">PISMIDRAFT_113558</name>
</gene>
<dbReference type="Proteomes" id="UP000054018">
    <property type="component" value="Unassembled WGS sequence"/>
</dbReference>
<dbReference type="OrthoDB" id="3231188at2759"/>
<evidence type="ECO:0000313" key="3">
    <source>
        <dbReference type="Proteomes" id="UP000054018"/>
    </source>
</evidence>
<keyword evidence="3" id="KW-1185">Reference proteome</keyword>
<protein>
    <submittedName>
        <fullName evidence="2">Unplaced genomic scaffold scaffold_176, whole genome shotgun sequence</fullName>
    </submittedName>
</protein>
<dbReference type="InterPro" id="IPR046521">
    <property type="entry name" value="DUF6698"/>
</dbReference>
<reference evidence="3" key="2">
    <citation type="submission" date="2015-01" db="EMBL/GenBank/DDBJ databases">
        <title>Evolutionary Origins and Diversification of the Mycorrhizal Mutualists.</title>
        <authorList>
            <consortium name="DOE Joint Genome Institute"/>
            <consortium name="Mycorrhizal Genomics Consortium"/>
            <person name="Kohler A."/>
            <person name="Kuo A."/>
            <person name="Nagy L.G."/>
            <person name="Floudas D."/>
            <person name="Copeland A."/>
            <person name="Barry K.W."/>
            <person name="Cichocki N."/>
            <person name="Veneault-Fourrey C."/>
            <person name="LaButti K."/>
            <person name="Lindquist E.A."/>
            <person name="Lipzen A."/>
            <person name="Lundell T."/>
            <person name="Morin E."/>
            <person name="Murat C."/>
            <person name="Riley R."/>
            <person name="Ohm R."/>
            <person name="Sun H."/>
            <person name="Tunlid A."/>
            <person name="Henrissat B."/>
            <person name="Grigoriev I.V."/>
            <person name="Hibbett D.S."/>
            <person name="Martin F."/>
        </authorList>
    </citation>
    <scope>NUCLEOTIDE SEQUENCE [LARGE SCALE GENOMIC DNA]</scope>
    <source>
        <strain evidence="3">441</strain>
    </source>
</reference>
<evidence type="ECO:0000313" key="2">
    <source>
        <dbReference type="EMBL" id="KIK16341.1"/>
    </source>
</evidence>
<dbReference type="AlphaFoldDB" id="A0A0C9YI20"/>
<name>A0A0C9YI20_9AGAM</name>
<dbReference type="STRING" id="765257.A0A0C9YI20"/>
<reference evidence="2 3" key="1">
    <citation type="submission" date="2014-04" db="EMBL/GenBank/DDBJ databases">
        <authorList>
            <consortium name="DOE Joint Genome Institute"/>
            <person name="Kuo A."/>
            <person name="Kohler A."/>
            <person name="Costa M.D."/>
            <person name="Nagy L.G."/>
            <person name="Floudas D."/>
            <person name="Copeland A."/>
            <person name="Barry K.W."/>
            <person name="Cichocki N."/>
            <person name="Veneault-Fourrey C."/>
            <person name="LaButti K."/>
            <person name="Lindquist E.A."/>
            <person name="Lipzen A."/>
            <person name="Lundell T."/>
            <person name="Morin E."/>
            <person name="Murat C."/>
            <person name="Sun H."/>
            <person name="Tunlid A."/>
            <person name="Henrissat B."/>
            <person name="Grigoriev I.V."/>
            <person name="Hibbett D.S."/>
            <person name="Martin F."/>
            <person name="Nordberg H.P."/>
            <person name="Cantor M.N."/>
            <person name="Hua S.X."/>
        </authorList>
    </citation>
    <scope>NUCLEOTIDE SEQUENCE [LARGE SCALE GENOMIC DNA]</scope>
    <source>
        <strain evidence="2 3">441</strain>
    </source>
</reference>